<dbReference type="Gene3D" id="1.10.287.470">
    <property type="entry name" value="Helix hairpin bin"/>
    <property type="match status" value="1"/>
</dbReference>
<evidence type="ECO:0000259" key="4">
    <source>
        <dbReference type="Pfam" id="PF25963"/>
    </source>
</evidence>
<dbReference type="Gene3D" id="2.40.50.100">
    <property type="match status" value="1"/>
</dbReference>
<feature type="domain" description="Multidrug resistance protein MdtA-like barrel-sandwich hybrid" evidence="3">
    <location>
        <begin position="49"/>
        <end position="237"/>
    </location>
</feature>
<dbReference type="Pfam" id="PF25917">
    <property type="entry name" value="BSH_RND"/>
    <property type="match status" value="1"/>
</dbReference>
<proteinExistence type="predicted"/>
<reference evidence="5 6" key="1">
    <citation type="journal article" date="2021" name="MBio">
        <title>Poor Competitiveness of Bradyrhizobium in Pigeon Pea Root Colonization in Indian Soils.</title>
        <authorList>
            <person name="Chalasani D."/>
            <person name="Basu A."/>
            <person name="Pullabhotla S.V.S.R.N."/>
            <person name="Jorrin B."/>
            <person name="Neal A.L."/>
            <person name="Poole P.S."/>
            <person name="Podile A.R."/>
            <person name="Tkacz A."/>
        </authorList>
    </citation>
    <scope>NUCLEOTIDE SEQUENCE [LARGE SCALE GENOMIC DNA]</scope>
    <source>
        <strain evidence="5 6">HU44</strain>
    </source>
</reference>
<dbReference type="Pfam" id="PF25963">
    <property type="entry name" value="Beta-barrel_AAEA"/>
    <property type="match status" value="1"/>
</dbReference>
<gene>
    <name evidence="5" type="ORF">JNB71_16800</name>
</gene>
<feature type="coiled-coil region" evidence="1">
    <location>
        <begin position="107"/>
        <end position="134"/>
    </location>
</feature>
<feature type="chain" id="PRO_5045954571" evidence="2">
    <location>
        <begin position="18"/>
        <end position="339"/>
    </location>
</feature>
<keyword evidence="1" id="KW-0175">Coiled coil</keyword>
<dbReference type="EMBL" id="JAEUAO010000004">
    <property type="protein sequence ID" value="MBW9064964.1"/>
    <property type="molecule type" value="Genomic_DNA"/>
</dbReference>
<evidence type="ECO:0000313" key="6">
    <source>
        <dbReference type="Proteomes" id="UP000757604"/>
    </source>
</evidence>
<dbReference type="PANTHER" id="PTHR30386:SF24">
    <property type="entry name" value="MULTIDRUG RESISTANCE EFFLUX PUMP"/>
    <property type="match status" value="1"/>
</dbReference>
<sequence>MFTASLGSLLVAGSVYGATTLSVAPGNWLGNWQATSTDNAYVRGDVTPISPKITGFVVDVPIKDNQKVTAGQILFRIEDNDYRARVEQAQAALASKRAAIINLDSRLKLQQTAIEQAQAALDGAQADADRARKDFARSVGLLKSGTATQANVDLTQSANLGAIARVSQAKANLVAAHVQTDVLESQRPQLLGDIEGAAAALRLAEIDLESTTVRAPADGHVGERQARVGQFVKPGAPLIAFVENTRWVIANFKETQLAGMQAGDSAMIEIDGVPDVTYKGHIESFSPASGAQFALLPPDNATGNFTRIVQRVPVRITLDENQVGLDRPLPGMSARVAIE</sequence>
<evidence type="ECO:0000256" key="2">
    <source>
        <dbReference type="SAM" id="SignalP"/>
    </source>
</evidence>
<protein>
    <submittedName>
        <fullName evidence="5">HlyD family secretion protein</fullName>
    </submittedName>
</protein>
<dbReference type="InterPro" id="IPR050739">
    <property type="entry name" value="MFP"/>
</dbReference>
<dbReference type="SUPFAM" id="SSF111369">
    <property type="entry name" value="HlyD-like secretion proteins"/>
    <property type="match status" value="2"/>
</dbReference>
<name>A0ABS7HEU3_9HYPH</name>
<evidence type="ECO:0000259" key="3">
    <source>
        <dbReference type="Pfam" id="PF25917"/>
    </source>
</evidence>
<dbReference type="PANTHER" id="PTHR30386">
    <property type="entry name" value="MEMBRANE FUSION SUBUNIT OF EMRAB-TOLC MULTIDRUG EFFLUX PUMP"/>
    <property type="match status" value="1"/>
</dbReference>
<feature type="domain" description="p-hydroxybenzoic acid efflux pump subunit AaeA-like beta-barrel" evidence="4">
    <location>
        <begin position="247"/>
        <end position="338"/>
    </location>
</feature>
<dbReference type="Gene3D" id="2.40.30.170">
    <property type="match status" value="1"/>
</dbReference>
<dbReference type="Proteomes" id="UP000757604">
    <property type="component" value="Unassembled WGS sequence"/>
</dbReference>
<accession>A0ABS7HEU3</accession>
<dbReference type="InterPro" id="IPR058634">
    <property type="entry name" value="AaeA-lik-b-barrel"/>
</dbReference>
<keyword evidence="2" id="KW-0732">Signal</keyword>
<dbReference type="InterPro" id="IPR058625">
    <property type="entry name" value="MdtA-like_BSH"/>
</dbReference>
<dbReference type="RefSeq" id="WP_220372972.1">
    <property type="nucleotide sequence ID" value="NZ_JAEUAO010000004.1"/>
</dbReference>
<organism evidence="5 6">
    <name type="scientific">Rhizobium herbae</name>
    <dbReference type="NCBI Taxonomy" id="508661"/>
    <lineage>
        <taxon>Bacteria</taxon>
        <taxon>Pseudomonadati</taxon>
        <taxon>Pseudomonadota</taxon>
        <taxon>Alphaproteobacteria</taxon>
        <taxon>Hyphomicrobiales</taxon>
        <taxon>Rhizobiaceae</taxon>
        <taxon>Rhizobium/Agrobacterium group</taxon>
        <taxon>Rhizobium</taxon>
    </lineage>
</organism>
<comment type="caution">
    <text evidence="5">The sequence shown here is derived from an EMBL/GenBank/DDBJ whole genome shotgun (WGS) entry which is preliminary data.</text>
</comment>
<evidence type="ECO:0000256" key="1">
    <source>
        <dbReference type="SAM" id="Coils"/>
    </source>
</evidence>
<feature type="signal peptide" evidence="2">
    <location>
        <begin position="1"/>
        <end position="17"/>
    </location>
</feature>
<evidence type="ECO:0000313" key="5">
    <source>
        <dbReference type="EMBL" id="MBW9064964.1"/>
    </source>
</evidence>
<keyword evidence="6" id="KW-1185">Reference proteome</keyword>